<reference evidence="6" key="1">
    <citation type="submission" date="2016-11" db="EMBL/GenBank/DDBJ databases">
        <authorList>
            <person name="Varghese N."/>
            <person name="Submissions S."/>
        </authorList>
    </citation>
    <scope>NUCLEOTIDE SEQUENCE [LARGE SCALE GENOMIC DNA]</scope>
    <source>
        <strain evidence="6">DSM 15518</strain>
    </source>
</reference>
<dbReference type="AlphaFoldDB" id="A0A1M6SFH7"/>
<keyword evidence="3 4" id="KW-0472">Membrane</keyword>
<dbReference type="OrthoDB" id="1958093at2"/>
<keyword evidence="2 4" id="KW-1133">Transmembrane helix</keyword>
<feature type="transmembrane region" description="Helical" evidence="4">
    <location>
        <begin position="29"/>
        <end position="48"/>
    </location>
</feature>
<dbReference type="GO" id="GO:0016020">
    <property type="term" value="C:membrane"/>
    <property type="evidence" value="ECO:0007669"/>
    <property type="project" value="InterPro"/>
</dbReference>
<keyword evidence="1 4" id="KW-0812">Transmembrane</keyword>
<evidence type="ECO:0000256" key="4">
    <source>
        <dbReference type="SAM" id="Phobius"/>
    </source>
</evidence>
<name>A0A1M6SFH7_9FIRM</name>
<feature type="transmembrane region" description="Helical" evidence="4">
    <location>
        <begin position="60"/>
        <end position="82"/>
    </location>
</feature>
<evidence type="ECO:0000256" key="2">
    <source>
        <dbReference type="ARBA" id="ARBA00022989"/>
    </source>
</evidence>
<keyword evidence="6" id="KW-1185">Reference proteome</keyword>
<dbReference type="Proteomes" id="UP000242497">
    <property type="component" value="Unassembled WGS sequence"/>
</dbReference>
<dbReference type="EMBL" id="FRAE01000071">
    <property type="protein sequence ID" value="SHK43337.1"/>
    <property type="molecule type" value="Genomic_DNA"/>
</dbReference>
<accession>A0A1M6SFH7</accession>
<dbReference type="Pfam" id="PF03956">
    <property type="entry name" value="Lys_export"/>
    <property type="match status" value="1"/>
</dbReference>
<evidence type="ECO:0008006" key="7">
    <source>
        <dbReference type="Google" id="ProtNLM"/>
    </source>
</evidence>
<gene>
    <name evidence="5" type="ORF">SAMN02744037_02331</name>
</gene>
<dbReference type="SUPFAM" id="SSF118215">
    <property type="entry name" value="Proton glutamate symport protein"/>
    <property type="match status" value="1"/>
</dbReference>
<evidence type="ECO:0000313" key="5">
    <source>
        <dbReference type="EMBL" id="SHK43337.1"/>
    </source>
</evidence>
<evidence type="ECO:0000313" key="6">
    <source>
        <dbReference type="Proteomes" id="UP000242497"/>
    </source>
</evidence>
<dbReference type="InterPro" id="IPR005642">
    <property type="entry name" value="LysO"/>
</dbReference>
<dbReference type="RefSeq" id="WP_072890191.1">
    <property type="nucleotide sequence ID" value="NZ_FRAE01000071.1"/>
</dbReference>
<dbReference type="InterPro" id="IPR036458">
    <property type="entry name" value="Na:dicarbo_symporter_sf"/>
</dbReference>
<dbReference type="GO" id="GO:0015293">
    <property type="term" value="F:symporter activity"/>
    <property type="evidence" value="ECO:0007669"/>
    <property type="project" value="InterPro"/>
</dbReference>
<organism evidence="5 6">
    <name type="scientific">Tepidibacter formicigenes DSM 15518</name>
    <dbReference type="NCBI Taxonomy" id="1123349"/>
    <lineage>
        <taxon>Bacteria</taxon>
        <taxon>Bacillati</taxon>
        <taxon>Bacillota</taxon>
        <taxon>Clostridia</taxon>
        <taxon>Peptostreptococcales</taxon>
        <taxon>Peptostreptococcaceae</taxon>
        <taxon>Tepidibacter</taxon>
    </lineage>
</organism>
<proteinExistence type="predicted"/>
<evidence type="ECO:0000256" key="3">
    <source>
        <dbReference type="ARBA" id="ARBA00023136"/>
    </source>
</evidence>
<evidence type="ECO:0000256" key="1">
    <source>
        <dbReference type="ARBA" id="ARBA00022692"/>
    </source>
</evidence>
<dbReference type="STRING" id="1123349.SAMN02744037_02331"/>
<dbReference type="GO" id="GO:0015661">
    <property type="term" value="F:L-lysine efflux transmembrane transporter activity"/>
    <property type="evidence" value="ECO:0007669"/>
    <property type="project" value="InterPro"/>
</dbReference>
<sequence length="101" mass="11333">MKILILSLIIGIIIGITKIIPKKHMKFNSYFQLLALIILLFSMGASIGSNKEILSSLNTIGIKAITFSIMTIIFSVIVMYIVSKKFLNTNNQSIEKEEIQK</sequence>
<protein>
    <recommendedName>
        <fullName evidence="7">Lysine exporter LysO</fullName>
    </recommendedName>
</protein>